<keyword evidence="4" id="KW-0560">Oxidoreductase</keyword>
<feature type="domain" description="Chitin-binding type-4" evidence="3">
    <location>
        <begin position="49"/>
        <end position="238"/>
    </location>
</feature>
<dbReference type="PANTHER" id="PTHR34823">
    <property type="entry name" value="GLCNAC-BINDING PROTEIN A"/>
    <property type="match status" value="1"/>
</dbReference>
<reference evidence="4 5" key="1">
    <citation type="submission" date="2024-10" db="EMBL/GenBank/DDBJ databases">
        <title>The Natural Products Discovery Center: Release of the First 8490 Sequenced Strains for Exploring Actinobacteria Biosynthetic Diversity.</title>
        <authorList>
            <person name="Kalkreuter E."/>
            <person name="Kautsar S.A."/>
            <person name="Yang D."/>
            <person name="Bader C.D."/>
            <person name="Teijaro C.N."/>
            <person name="Fluegel L."/>
            <person name="Davis C.M."/>
            <person name="Simpson J.R."/>
            <person name="Lauterbach L."/>
            <person name="Steele A.D."/>
            <person name="Gui C."/>
            <person name="Meng S."/>
            <person name="Li G."/>
            <person name="Viehrig K."/>
            <person name="Ye F."/>
            <person name="Su P."/>
            <person name="Kiefer A.F."/>
            <person name="Nichols A."/>
            <person name="Cepeda A.J."/>
            <person name="Yan W."/>
            <person name="Fan B."/>
            <person name="Jiang Y."/>
            <person name="Adhikari A."/>
            <person name="Zheng C.-J."/>
            <person name="Schuster L."/>
            <person name="Cowan T.M."/>
            <person name="Smanski M.J."/>
            <person name="Chevrette M.G."/>
            <person name="De Carvalho L.P.S."/>
            <person name="Shen B."/>
        </authorList>
    </citation>
    <scope>NUCLEOTIDE SEQUENCE [LARGE SCALE GENOMIC DNA]</scope>
    <source>
        <strain evidence="4 5">NPDC017990</strain>
    </source>
</reference>
<name>A0ABW7QQE1_9ACTN</name>
<gene>
    <name evidence="4" type="ORF">ACH4F9_18415</name>
</gene>
<evidence type="ECO:0000259" key="3">
    <source>
        <dbReference type="Pfam" id="PF03067"/>
    </source>
</evidence>
<dbReference type="RefSeq" id="WP_397712815.1">
    <property type="nucleotide sequence ID" value="NZ_JBIRGN010000003.1"/>
</dbReference>
<dbReference type="InterPro" id="IPR051024">
    <property type="entry name" value="GlcNAc_Chitin_IntDeg"/>
</dbReference>
<organism evidence="4 5">
    <name type="scientific">Streptomyces longisporoflavus</name>
    <dbReference type="NCBI Taxonomy" id="28044"/>
    <lineage>
        <taxon>Bacteria</taxon>
        <taxon>Bacillati</taxon>
        <taxon>Actinomycetota</taxon>
        <taxon>Actinomycetes</taxon>
        <taxon>Kitasatosporales</taxon>
        <taxon>Streptomycetaceae</taxon>
        <taxon>Streptomyces</taxon>
    </lineage>
</organism>
<keyword evidence="2" id="KW-0812">Transmembrane</keyword>
<dbReference type="Proteomes" id="UP001610818">
    <property type="component" value="Unassembled WGS sequence"/>
</dbReference>
<keyword evidence="5" id="KW-1185">Reference proteome</keyword>
<evidence type="ECO:0000256" key="2">
    <source>
        <dbReference type="SAM" id="Phobius"/>
    </source>
</evidence>
<keyword evidence="1" id="KW-0732">Signal</keyword>
<protein>
    <submittedName>
        <fullName evidence="4">Lytic polysaccharide monooxygenase</fullName>
    </submittedName>
</protein>
<comment type="caution">
    <text evidence="4">The sequence shown here is derived from an EMBL/GenBank/DDBJ whole genome shotgun (WGS) entry which is preliminary data.</text>
</comment>
<keyword evidence="4" id="KW-0503">Monooxygenase</keyword>
<proteinExistence type="predicted"/>
<evidence type="ECO:0000256" key="1">
    <source>
        <dbReference type="ARBA" id="ARBA00022729"/>
    </source>
</evidence>
<keyword evidence="2" id="KW-1133">Transmembrane helix</keyword>
<dbReference type="Gene3D" id="2.70.50.50">
    <property type="entry name" value="chitin-binding protein cbp21"/>
    <property type="match status" value="1"/>
</dbReference>
<evidence type="ECO:0000313" key="4">
    <source>
        <dbReference type="EMBL" id="MFH8546977.1"/>
    </source>
</evidence>
<dbReference type="SUPFAM" id="SSF81296">
    <property type="entry name" value="E set domains"/>
    <property type="match status" value="1"/>
</dbReference>
<dbReference type="Pfam" id="PF03067">
    <property type="entry name" value="LPMO_10"/>
    <property type="match status" value="1"/>
</dbReference>
<evidence type="ECO:0000313" key="5">
    <source>
        <dbReference type="Proteomes" id="UP001610818"/>
    </source>
</evidence>
<dbReference type="CDD" id="cd21177">
    <property type="entry name" value="LPMO_AA10"/>
    <property type="match status" value="1"/>
</dbReference>
<dbReference type="InterPro" id="IPR004302">
    <property type="entry name" value="Cellulose/chitin-bd_N"/>
</dbReference>
<feature type="transmembrane region" description="Helical" evidence="2">
    <location>
        <begin position="306"/>
        <end position="326"/>
    </location>
</feature>
<dbReference type="GO" id="GO:0004497">
    <property type="term" value="F:monooxygenase activity"/>
    <property type="evidence" value="ECO:0007669"/>
    <property type="project" value="UniProtKB-KW"/>
</dbReference>
<dbReference type="PANTHER" id="PTHR34823:SF1">
    <property type="entry name" value="CHITIN-BINDING TYPE-4 DOMAIN-CONTAINING PROTEIN"/>
    <property type="match status" value="1"/>
</dbReference>
<keyword evidence="2" id="KW-0472">Membrane</keyword>
<accession>A0ABW7QQE1</accession>
<dbReference type="InterPro" id="IPR014756">
    <property type="entry name" value="Ig_E-set"/>
</dbReference>
<sequence length="335" mass="35236">MTIPRSPAPARVRSRLRDSARARRLASLVGATGLAAAAVLAVPGTAAAHGVAMVPGSRTYLCYKDLLANSSTQMPTNPACKAAVQEAGTTPLYNWFAVLDSNAGGRGEGYVEDGTLCSAGDRSPYDFAPYNAARTDWPVTHLTSGADIEMNYSNWAHHPGTFKVYVTKEGFDPEQPLGWHDLENIKTVQNPPQNGGPGSEAGHYYWDLQLPERTGKHILFVQWIRSDSQENFFSCSDVVFDGGNGEVTGLTGGEKSAAAVNSIGAGKENDKADAVHEGHQEHAPDATPAIQHAAADSPANSSGAGLVGALAGAGAVILAGGTILRLRHRRPNAEQ</sequence>
<dbReference type="EMBL" id="JBIRGQ010000003">
    <property type="protein sequence ID" value="MFH8546977.1"/>
    <property type="molecule type" value="Genomic_DNA"/>
</dbReference>